<organism evidence="1 2">
    <name type="scientific">Escallonia rubra</name>
    <dbReference type="NCBI Taxonomy" id="112253"/>
    <lineage>
        <taxon>Eukaryota</taxon>
        <taxon>Viridiplantae</taxon>
        <taxon>Streptophyta</taxon>
        <taxon>Embryophyta</taxon>
        <taxon>Tracheophyta</taxon>
        <taxon>Spermatophyta</taxon>
        <taxon>Magnoliopsida</taxon>
        <taxon>eudicotyledons</taxon>
        <taxon>Gunneridae</taxon>
        <taxon>Pentapetalae</taxon>
        <taxon>asterids</taxon>
        <taxon>campanulids</taxon>
        <taxon>Escalloniales</taxon>
        <taxon>Escalloniaceae</taxon>
        <taxon>Escallonia</taxon>
    </lineage>
</organism>
<dbReference type="AlphaFoldDB" id="A0AA88U8L7"/>
<evidence type="ECO:0008006" key="3">
    <source>
        <dbReference type="Google" id="ProtNLM"/>
    </source>
</evidence>
<dbReference type="GO" id="GO:0016567">
    <property type="term" value="P:protein ubiquitination"/>
    <property type="evidence" value="ECO:0007669"/>
    <property type="project" value="TreeGrafter"/>
</dbReference>
<dbReference type="Pfam" id="PF09737">
    <property type="entry name" value="Det1"/>
    <property type="match status" value="1"/>
</dbReference>
<dbReference type="EMBL" id="JAVXUO010002497">
    <property type="protein sequence ID" value="KAK2972706.1"/>
    <property type="molecule type" value="Genomic_DNA"/>
</dbReference>
<evidence type="ECO:0000313" key="1">
    <source>
        <dbReference type="EMBL" id="KAK2972706.1"/>
    </source>
</evidence>
<gene>
    <name evidence="1" type="ORF">RJ640_025557</name>
</gene>
<dbReference type="PANTHER" id="PTHR13374:SF3">
    <property type="entry name" value="DET1 HOMOLOG"/>
    <property type="match status" value="1"/>
</dbReference>
<keyword evidence="2" id="KW-1185">Reference proteome</keyword>
<dbReference type="InterPro" id="IPR019138">
    <property type="entry name" value="De-etiolated_protein_1_Det1"/>
</dbReference>
<evidence type="ECO:0000313" key="2">
    <source>
        <dbReference type="Proteomes" id="UP001187471"/>
    </source>
</evidence>
<proteinExistence type="predicted"/>
<reference evidence="1" key="1">
    <citation type="submission" date="2022-12" db="EMBL/GenBank/DDBJ databases">
        <title>Draft genome assemblies for two species of Escallonia (Escalloniales).</title>
        <authorList>
            <person name="Chanderbali A."/>
            <person name="Dervinis C."/>
            <person name="Anghel I."/>
            <person name="Soltis D."/>
            <person name="Soltis P."/>
            <person name="Zapata F."/>
        </authorList>
    </citation>
    <scope>NUCLEOTIDE SEQUENCE</scope>
    <source>
        <strain evidence="1">UCBG92.1500</strain>
        <tissue evidence="1">Leaf</tissue>
    </source>
</reference>
<sequence>MTVDKVSALTFSFQFRSRITEDQVQFLDRYHLLIKFGSVDGGVSRTADNHAAFFAVYNMETTEIIAFYQNSTDELYFLFEQFCDHFHVSSRNSLFMNFISSHSNNIHALDQQRCNKSKATSFSQFVKKMLASLPFSCQSQSPSPYFDQSLFRFDEKSNPDKTNVMLPRRIKFNELTPPEDWVIENKATHRQVNPQNTQIDHIIETPEGDILKIIIPWNLTTLMETSTAPAALLTIVLTMKTPVMIAIYPLDIMLAIRHSEKLKFLNRISTNSGKTIWDKVVA</sequence>
<dbReference type="Proteomes" id="UP001187471">
    <property type="component" value="Unassembled WGS sequence"/>
</dbReference>
<dbReference type="GO" id="GO:0031625">
    <property type="term" value="F:ubiquitin protein ligase binding"/>
    <property type="evidence" value="ECO:0007669"/>
    <property type="project" value="TreeGrafter"/>
</dbReference>
<dbReference type="GO" id="GO:1990756">
    <property type="term" value="F:ubiquitin-like ligase-substrate adaptor activity"/>
    <property type="evidence" value="ECO:0007669"/>
    <property type="project" value="TreeGrafter"/>
</dbReference>
<accession>A0AA88U8L7</accession>
<dbReference type="GO" id="GO:0005634">
    <property type="term" value="C:nucleus"/>
    <property type="evidence" value="ECO:0007669"/>
    <property type="project" value="TreeGrafter"/>
</dbReference>
<name>A0AA88U8L7_9ASTE</name>
<dbReference type="GO" id="GO:0032436">
    <property type="term" value="P:positive regulation of proteasomal ubiquitin-dependent protein catabolic process"/>
    <property type="evidence" value="ECO:0007669"/>
    <property type="project" value="TreeGrafter"/>
</dbReference>
<dbReference type="GO" id="GO:0031461">
    <property type="term" value="C:cullin-RING ubiquitin ligase complex"/>
    <property type="evidence" value="ECO:0007669"/>
    <property type="project" value="TreeGrafter"/>
</dbReference>
<dbReference type="PANTHER" id="PTHR13374">
    <property type="entry name" value="DET1 HOMOLOG DE-ETIOLATED-1 HOMOLOG"/>
    <property type="match status" value="1"/>
</dbReference>
<comment type="caution">
    <text evidence="1">The sequence shown here is derived from an EMBL/GenBank/DDBJ whole genome shotgun (WGS) entry which is preliminary data.</text>
</comment>
<protein>
    <recommendedName>
        <fullName evidence="3">Light-mediated development protein DET1</fullName>
    </recommendedName>
</protein>